<dbReference type="GO" id="GO:0005506">
    <property type="term" value="F:iron ion binding"/>
    <property type="evidence" value="ECO:0007669"/>
    <property type="project" value="InterPro"/>
</dbReference>
<dbReference type="OrthoDB" id="1470350at2759"/>
<dbReference type="GO" id="GO:0016705">
    <property type="term" value="F:oxidoreductase activity, acting on paired donors, with incorporation or reduction of molecular oxygen"/>
    <property type="evidence" value="ECO:0007669"/>
    <property type="project" value="InterPro"/>
</dbReference>
<dbReference type="InterPro" id="IPR038961">
    <property type="entry name" value="PRDA1"/>
</dbReference>
<feature type="non-terminal residue" evidence="1">
    <location>
        <position position="1"/>
    </location>
</feature>
<comment type="caution">
    <text evidence="1">The sequence shown here is derived from an EMBL/GenBank/DDBJ whole genome shotgun (WGS) entry which is preliminary data.</text>
</comment>
<dbReference type="PANTHER" id="PTHR37262:SF1">
    <property type="entry name" value="PROTEIN PEP-RELATED DEVELOPMENT ARRESTED 1, CHLOROPLASTIC"/>
    <property type="match status" value="1"/>
</dbReference>
<dbReference type="SUPFAM" id="SSF48264">
    <property type="entry name" value="Cytochrome P450"/>
    <property type="match status" value="1"/>
</dbReference>
<reference evidence="1 2" key="1">
    <citation type="submission" date="2020-06" db="EMBL/GenBank/DDBJ databases">
        <title>Transcriptomic and genomic resources for Thalictrum thalictroides and T. hernandezii: Facilitating candidate gene discovery in an emerging model plant lineage.</title>
        <authorList>
            <person name="Arias T."/>
            <person name="Riano-Pachon D.M."/>
            <person name="Di Stilio V.S."/>
        </authorList>
    </citation>
    <scope>NUCLEOTIDE SEQUENCE [LARGE SCALE GENOMIC DNA]</scope>
    <source>
        <strain evidence="2">cv. WT478/WT964</strain>
        <tissue evidence="1">Leaves</tissue>
    </source>
</reference>
<evidence type="ECO:0000313" key="1">
    <source>
        <dbReference type="EMBL" id="KAF5195755.1"/>
    </source>
</evidence>
<protein>
    <submittedName>
        <fullName evidence="1">Pep-related development arrested 1 protein</fullName>
    </submittedName>
</protein>
<dbReference type="AlphaFoldDB" id="A0A7J6WH52"/>
<dbReference type="Proteomes" id="UP000554482">
    <property type="component" value="Unassembled WGS sequence"/>
</dbReference>
<evidence type="ECO:0000313" key="2">
    <source>
        <dbReference type="Proteomes" id="UP000554482"/>
    </source>
</evidence>
<dbReference type="EMBL" id="JABWDY010016877">
    <property type="protein sequence ID" value="KAF5195755.1"/>
    <property type="molecule type" value="Genomic_DNA"/>
</dbReference>
<dbReference type="GO" id="GO:0042644">
    <property type="term" value="C:chloroplast nucleoid"/>
    <property type="evidence" value="ECO:0007669"/>
    <property type="project" value="InterPro"/>
</dbReference>
<dbReference type="GO" id="GO:0020037">
    <property type="term" value="F:heme binding"/>
    <property type="evidence" value="ECO:0007669"/>
    <property type="project" value="InterPro"/>
</dbReference>
<dbReference type="GO" id="GO:0006355">
    <property type="term" value="P:regulation of DNA-templated transcription"/>
    <property type="evidence" value="ECO:0007669"/>
    <property type="project" value="InterPro"/>
</dbReference>
<gene>
    <name evidence="1" type="ORF">FRX31_014658</name>
</gene>
<name>A0A7J6WH52_THATH</name>
<dbReference type="Gene3D" id="1.10.630.10">
    <property type="entry name" value="Cytochrome P450"/>
    <property type="match status" value="1"/>
</dbReference>
<dbReference type="GO" id="GO:0004497">
    <property type="term" value="F:monooxygenase activity"/>
    <property type="evidence" value="ECO:0007669"/>
    <property type="project" value="InterPro"/>
</dbReference>
<sequence>ESRHELLRLVAAGGGIFESEKGTKVQLPAANLNEIANQADDLLKTRTNPSGFISYEGQKWVKYRRIINPAFHLEKLKMMLPAFNTCCNEVSRKNCDDDCIQSS</sequence>
<keyword evidence="2" id="KW-1185">Reference proteome</keyword>
<organism evidence="1 2">
    <name type="scientific">Thalictrum thalictroides</name>
    <name type="common">Rue-anemone</name>
    <name type="synonym">Anemone thalictroides</name>
    <dbReference type="NCBI Taxonomy" id="46969"/>
    <lineage>
        <taxon>Eukaryota</taxon>
        <taxon>Viridiplantae</taxon>
        <taxon>Streptophyta</taxon>
        <taxon>Embryophyta</taxon>
        <taxon>Tracheophyta</taxon>
        <taxon>Spermatophyta</taxon>
        <taxon>Magnoliopsida</taxon>
        <taxon>Ranunculales</taxon>
        <taxon>Ranunculaceae</taxon>
        <taxon>Thalictroideae</taxon>
        <taxon>Thalictrum</taxon>
    </lineage>
</organism>
<proteinExistence type="predicted"/>
<dbReference type="PANTHER" id="PTHR37262">
    <property type="entry name" value="PROTEIN PEP-RELATED DEVELOPMENT ARRESTED 1, CHLOROPLASTIC"/>
    <property type="match status" value="1"/>
</dbReference>
<accession>A0A7J6WH52</accession>
<dbReference type="InterPro" id="IPR036396">
    <property type="entry name" value="Cyt_P450_sf"/>
</dbReference>